<feature type="region of interest" description="Disordered" evidence="1">
    <location>
        <begin position="121"/>
        <end position="146"/>
    </location>
</feature>
<feature type="compositionally biased region" description="Acidic residues" evidence="1">
    <location>
        <begin position="133"/>
        <end position="142"/>
    </location>
</feature>
<accession>A0AAW1GVR2</accession>
<protein>
    <submittedName>
        <fullName evidence="2">Uncharacterized protein</fullName>
    </submittedName>
</protein>
<dbReference type="Proteomes" id="UP001443914">
    <property type="component" value="Unassembled WGS sequence"/>
</dbReference>
<proteinExistence type="predicted"/>
<dbReference type="AlphaFoldDB" id="A0AAW1GVR2"/>
<comment type="caution">
    <text evidence="2">The sequence shown here is derived from an EMBL/GenBank/DDBJ whole genome shotgun (WGS) entry which is preliminary data.</text>
</comment>
<sequence length="244" mass="27373">MGCGGSRADQDHEEIPTRFKPILERKLEEIRSKKTGITSNDDLPMKELLGDGTKIDHEENNPNEVIISNNNINSPTFHVTQECPPTLQKISVNTSLKLCQEEEVTSEAIICDDIDDEGSISRKRQMSRGSSDGEIDSDEYDPSELRYGSPSFKVYCSETPYEKDHDNLDVEEVTVEGQRNSIGQESCCSNDVSVKPIPTKKEKRGRKFKSIMPNGGKLLNNMHSFYNFPCSSHNHAHLLQKAPS</sequence>
<gene>
    <name evidence="2" type="ORF">RND81_13G098500</name>
</gene>
<keyword evidence="3" id="KW-1185">Reference proteome</keyword>
<name>A0AAW1GVR2_SAPOF</name>
<evidence type="ECO:0000313" key="3">
    <source>
        <dbReference type="Proteomes" id="UP001443914"/>
    </source>
</evidence>
<evidence type="ECO:0000313" key="2">
    <source>
        <dbReference type="EMBL" id="KAK9668953.1"/>
    </source>
</evidence>
<evidence type="ECO:0000256" key="1">
    <source>
        <dbReference type="SAM" id="MobiDB-lite"/>
    </source>
</evidence>
<feature type="compositionally biased region" description="Basic and acidic residues" evidence="1">
    <location>
        <begin position="8"/>
        <end position="20"/>
    </location>
</feature>
<organism evidence="2 3">
    <name type="scientific">Saponaria officinalis</name>
    <name type="common">Common soapwort</name>
    <name type="synonym">Lychnis saponaria</name>
    <dbReference type="NCBI Taxonomy" id="3572"/>
    <lineage>
        <taxon>Eukaryota</taxon>
        <taxon>Viridiplantae</taxon>
        <taxon>Streptophyta</taxon>
        <taxon>Embryophyta</taxon>
        <taxon>Tracheophyta</taxon>
        <taxon>Spermatophyta</taxon>
        <taxon>Magnoliopsida</taxon>
        <taxon>eudicotyledons</taxon>
        <taxon>Gunneridae</taxon>
        <taxon>Pentapetalae</taxon>
        <taxon>Caryophyllales</taxon>
        <taxon>Caryophyllaceae</taxon>
        <taxon>Caryophylleae</taxon>
        <taxon>Saponaria</taxon>
    </lineage>
</organism>
<dbReference type="EMBL" id="JBDFQZ010000013">
    <property type="protein sequence ID" value="KAK9668953.1"/>
    <property type="molecule type" value="Genomic_DNA"/>
</dbReference>
<reference evidence="2" key="1">
    <citation type="submission" date="2024-03" db="EMBL/GenBank/DDBJ databases">
        <title>WGS assembly of Saponaria officinalis var. Norfolk2.</title>
        <authorList>
            <person name="Jenkins J."/>
            <person name="Shu S."/>
            <person name="Grimwood J."/>
            <person name="Barry K."/>
            <person name="Goodstein D."/>
            <person name="Schmutz J."/>
            <person name="Leebens-Mack J."/>
            <person name="Osbourn A."/>
        </authorList>
    </citation>
    <scope>NUCLEOTIDE SEQUENCE [LARGE SCALE GENOMIC DNA]</scope>
    <source>
        <strain evidence="2">JIC</strain>
    </source>
</reference>
<feature type="region of interest" description="Disordered" evidence="1">
    <location>
        <begin position="1"/>
        <end position="20"/>
    </location>
</feature>